<keyword evidence="3" id="KW-1185">Reference proteome</keyword>
<dbReference type="Proteomes" id="UP001235303">
    <property type="component" value="Unassembled WGS sequence"/>
</dbReference>
<accession>A0ABT7AU93</accession>
<dbReference type="EMBL" id="JAQOSP010000090">
    <property type="protein sequence ID" value="MDJ1170456.1"/>
    <property type="molecule type" value="Genomic_DNA"/>
</dbReference>
<feature type="compositionally biased region" description="Polar residues" evidence="1">
    <location>
        <begin position="1"/>
        <end position="11"/>
    </location>
</feature>
<reference evidence="2 3" key="1">
    <citation type="submission" date="2023-01" db="EMBL/GenBank/DDBJ databases">
        <title>Novel diversity within Roseofilum (Cyanobacteria; Desertifilaceae) from marine benthic mats with descriptions of four novel species.</title>
        <authorList>
            <person name="Wang Y."/>
            <person name="Berthold D.E."/>
            <person name="Hu J."/>
            <person name="Lefler F.W."/>
            <person name="Laughinghouse H.D. IV."/>
        </authorList>
    </citation>
    <scope>NUCLEOTIDE SEQUENCE [LARGE SCALE GENOMIC DNA]</scope>
    <source>
        <strain evidence="2 3">BLCC-M154</strain>
    </source>
</reference>
<sequence>MSASKSSFNFKTSEDFEPSSLGQSLCMNFEAAIRSFTENPDERIHGALSGYIYDVPQFPGDRVNGGIHYAKYVQLPTSLIPQKQPSLLKEFAG</sequence>
<dbReference type="RefSeq" id="WP_283754213.1">
    <property type="nucleotide sequence ID" value="NZ_JAQOSP010000090.1"/>
</dbReference>
<proteinExistence type="predicted"/>
<organism evidence="2 3">
    <name type="scientific">Roseofilum acuticapitatum BLCC-M154</name>
    <dbReference type="NCBI Taxonomy" id="3022444"/>
    <lineage>
        <taxon>Bacteria</taxon>
        <taxon>Bacillati</taxon>
        <taxon>Cyanobacteriota</taxon>
        <taxon>Cyanophyceae</taxon>
        <taxon>Desertifilales</taxon>
        <taxon>Desertifilaceae</taxon>
        <taxon>Roseofilum</taxon>
        <taxon>Roseofilum acuticapitatum</taxon>
    </lineage>
</organism>
<protein>
    <submittedName>
        <fullName evidence="2">Uncharacterized protein</fullName>
    </submittedName>
</protein>
<evidence type="ECO:0000256" key="1">
    <source>
        <dbReference type="SAM" id="MobiDB-lite"/>
    </source>
</evidence>
<evidence type="ECO:0000313" key="2">
    <source>
        <dbReference type="EMBL" id="MDJ1170456.1"/>
    </source>
</evidence>
<feature type="region of interest" description="Disordered" evidence="1">
    <location>
        <begin position="1"/>
        <end position="20"/>
    </location>
</feature>
<comment type="caution">
    <text evidence="2">The sequence shown here is derived from an EMBL/GenBank/DDBJ whole genome shotgun (WGS) entry which is preliminary data.</text>
</comment>
<name>A0ABT7AU93_9CYAN</name>
<evidence type="ECO:0000313" key="3">
    <source>
        <dbReference type="Proteomes" id="UP001235303"/>
    </source>
</evidence>
<gene>
    <name evidence="2" type="ORF">PMG71_13545</name>
</gene>